<evidence type="ECO:0000313" key="3">
    <source>
        <dbReference type="Proteomes" id="UP000054477"/>
    </source>
</evidence>
<name>A0A0C9XDR1_9AGAR</name>
<proteinExistence type="predicted"/>
<feature type="region of interest" description="Disordered" evidence="1">
    <location>
        <begin position="49"/>
        <end position="74"/>
    </location>
</feature>
<protein>
    <submittedName>
        <fullName evidence="2">Uncharacterized protein</fullName>
    </submittedName>
</protein>
<dbReference type="EMBL" id="KN838799">
    <property type="protein sequence ID" value="KIJ94332.1"/>
    <property type="molecule type" value="Genomic_DNA"/>
</dbReference>
<keyword evidence="3" id="KW-1185">Reference proteome</keyword>
<feature type="compositionally biased region" description="Polar residues" evidence="1">
    <location>
        <begin position="60"/>
        <end position="72"/>
    </location>
</feature>
<reference evidence="3" key="2">
    <citation type="submission" date="2015-01" db="EMBL/GenBank/DDBJ databases">
        <title>Evolutionary Origins and Diversification of the Mycorrhizal Mutualists.</title>
        <authorList>
            <consortium name="DOE Joint Genome Institute"/>
            <consortium name="Mycorrhizal Genomics Consortium"/>
            <person name="Kohler A."/>
            <person name="Kuo A."/>
            <person name="Nagy L.G."/>
            <person name="Floudas D."/>
            <person name="Copeland A."/>
            <person name="Barry K.W."/>
            <person name="Cichocki N."/>
            <person name="Veneault-Fourrey C."/>
            <person name="LaButti K."/>
            <person name="Lindquist E.A."/>
            <person name="Lipzen A."/>
            <person name="Lundell T."/>
            <person name="Morin E."/>
            <person name="Murat C."/>
            <person name="Riley R."/>
            <person name="Ohm R."/>
            <person name="Sun H."/>
            <person name="Tunlid A."/>
            <person name="Henrissat B."/>
            <person name="Grigoriev I.V."/>
            <person name="Hibbett D.S."/>
            <person name="Martin F."/>
        </authorList>
    </citation>
    <scope>NUCLEOTIDE SEQUENCE [LARGE SCALE GENOMIC DNA]</scope>
    <source>
        <strain evidence="3">LaAM-08-1</strain>
    </source>
</reference>
<organism evidence="2 3">
    <name type="scientific">Laccaria amethystina LaAM-08-1</name>
    <dbReference type="NCBI Taxonomy" id="1095629"/>
    <lineage>
        <taxon>Eukaryota</taxon>
        <taxon>Fungi</taxon>
        <taxon>Dikarya</taxon>
        <taxon>Basidiomycota</taxon>
        <taxon>Agaricomycotina</taxon>
        <taxon>Agaricomycetes</taxon>
        <taxon>Agaricomycetidae</taxon>
        <taxon>Agaricales</taxon>
        <taxon>Agaricineae</taxon>
        <taxon>Hydnangiaceae</taxon>
        <taxon>Laccaria</taxon>
    </lineage>
</organism>
<dbReference type="Proteomes" id="UP000054477">
    <property type="component" value="Unassembled WGS sequence"/>
</dbReference>
<gene>
    <name evidence="2" type="ORF">K443DRAFT_12216</name>
</gene>
<evidence type="ECO:0000256" key="1">
    <source>
        <dbReference type="SAM" id="MobiDB-lite"/>
    </source>
</evidence>
<dbReference type="HOGENOM" id="CLU_2237025_0_0_1"/>
<sequence length="105" mass="11512">MSSPRTKIPMRSPTWTIRIVASYPVPVAASSLPKEMDVEPVAWFSLESSPVPVPRPVSNDAPTQQKHSQRPNVSPFVLSSWSSSDFGVDAQGIILCSDKNLKHII</sequence>
<accession>A0A0C9XDR1</accession>
<reference evidence="2 3" key="1">
    <citation type="submission" date="2014-04" db="EMBL/GenBank/DDBJ databases">
        <authorList>
            <consortium name="DOE Joint Genome Institute"/>
            <person name="Kuo A."/>
            <person name="Kohler A."/>
            <person name="Nagy L.G."/>
            <person name="Floudas D."/>
            <person name="Copeland A."/>
            <person name="Barry K.W."/>
            <person name="Cichocki N."/>
            <person name="Veneault-Fourrey C."/>
            <person name="LaButti K."/>
            <person name="Lindquist E.A."/>
            <person name="Lipzen A."/>
            <person name="Lundell T."/>
            <person name="Morin E."/>
            <person name="Murat C."/>
            <person name="Sun H."/>
            <person name="Tunlid A."/>
            <person name="Henrissat B."/>
            <person name="Grigoriev I.V."/>
            <person name="Hibbett D.S."/>
            <person name="Martin F."/>
            <person name="Nordberg H.P."/>
            <person name="Cantor M.N."/>
            <person name="Hua S.X."/>
        </authorList>
    </citation>
    <scope>NUCLEOTIDE SEQUENCE [LARGE SCALE GENOMIC DNA]</scope>
    <source>
        <strain evidence="2 3">LaAM-08-1</strain>
    </source>
</reference>
<dbReference type="AlphaFoldDB" id="A0A0C9XDR1"/>
<evidence type="ECO:0000313" key="2">
    <source>
        <dbReference type="EMBL" id="KIJ94332.1"/>
    </source>
</evidence>